<dbReference type="PANTHER" id="PTHR12015">
    <property type="entry name" value="SMALL INDUCIBLE CYTOKINE A"/>
    <property type="match status" value="1"/>
</dbReference>
<gene>
    <name evidence="3" type="primary">ChemCC</name>
    <name evidence="4" type="ORF">Q5P01_016044</name>
</gene>
<dbReference type="AlphaFoldDB" id="V9NDI0"/>
<reference evidence="4" key="2">
    <citation type="submission" date="2023-07" db="EMBL/GenBank/DDBJ databases">
        <title>Chromosome-level Genome Assembly of Striped Snakehead (Channa striata).</title>
        <authorList>
            <person name="Liu H."/>
        </authorList>
    </citation>
    <scope>NUCLEOTIDE SEQUENCE</scope>
    <source>
        <strain evidence="4">Gz</strain>
        <tissue evidence="4">Muscle</tissue>
    </source>
</reference>
<dbReference type="Proteomes" id="UP001187415">
    <property type="component" value="Unassembled WGS sequence"/>
</dbReference>
<dbReference type="InterPro" id="IPR039809">
    <property type="entry name" value="Chemokine_b/g/d"/>
</dbReference>
<dbReference type="InterPro" id="IPR001811">
    <property type="entry name" value="Chemokine_IL8-like_dom"/>
</dbReference>
<organism evidence="3">
    <name type="scientific">Channa striata</name>
    <name type="common">Snakehead murrel</name>
    <name type="synonym">Ophicephalus striatus</name>
    <dbReference type="NCBI Taxonomy" id="64152"/>
    <lineage>
        <taxon>Eukaryota</taxon>
        <taxon>Metazoa</taxon>
        <taxon>Chordata</taxon>
        <taxon>Craniata</taxon>
        <taxon>Vertebrata</taxon>
        <taxon>Euteleostomi</taxon>
        <taxon>Actinopterygii</taxon>
        <taxon>Neopterygii</taxon>
        <taxon>Teleostei</taxon>
        <taxon>Neoteleostei</taxon>
        <taxon>Acanthomorphata</taxon>
        <taxon>Anabantaria</taxon>
        <taxon>Anabantiformes</taxon>
        <taxon>Channoidei</taxon>
        <taxon>Channidae</taxon>
        <taxon>Channa</taxon>
    </lineage>
</organism>
<dbReference type="SUPFAM" id="SSF54117">
    <property type="entry name" value="Interleukin 8-like chemokines"/>
    <property type="match status" value="1"/>
</dbReference>
<evidence type="ECO:0000313" key="5">
    <source>
        <dbReference type="Proteomes" id="UP001187415"/>
    </source>
</evidence>
<keyword evidence="1" id="KW-0202">Cytokine</keyword>
<evidence type="ECO:0000256" key="1">
    <source>
        <dbReference type="ARBA" id="ARBA00022514"/>
    </source>
</evidence>
<dbReference type="CDD" id="cd00169">
    <property type="entry name" value="Chemokine"/>
    <property type="match status" value="1"/>
</dbReference>
<dbReference type="PANTHER" id="PTHR12015:SF186">
    <property type="entry name" value="C-C MOTIF CHEMOKINE 21-LIKE-RELATED"/>
    <property type="match status" value="1"/>
</dbReference>
<evidence type="ECO:0000259" key="2">
    <source>
        <dbReference type="Pfam" id="PF00048"/>
    </source>
</evidence>
<sequence length="120" mass="13418">MSSEAHKNQSSRSRSPAAAVMKFQALFFFLAFTCMYLCLAQGSYGNCCIGYATKVKPGAYKHFLDYRIQETDGDCNLSAVVFTFKGFRHGKPRTVCGNPKDPWVSDVKSILDQKLNKMKA</sequence>
<accession>V9NDI0</accession>
<dbReference type="InterPro" id="IPR036048">
    <property type="entry name" value="Interleukin_8-like_sf"/>
</dbReference>
<reference evidence="3" key="1">
    <citation type="submission" date="2012-08" db="EMBL/GenBank/DDBJ databases">
        <title>Striped murrel, Channa striatus immune genes.</title>
        <authorList>
            <person name="Arockiaraj J."/>
        </authorList>
    </citation>
    <scope>NUCLEOTIDE SEQUENCE</scope>
</reference>
<dbReference type="Gene3D" id="2.40.50.40">
    <property type="match status" value="1"/>
</dbReference>
<dbReference type="GO" id="GO:0005615">
    <property type="term" value="C:extracellular space"/>
    <property type="evidence" value="ECO:0007669"/>
    <property type="project" value="UniProtKB-KW"/>
</dbReference>
<feature type="domain" description="Chemokine interleukin-8-like" evidence="2">
    <location>
        <begin position="46"/>
        <end position="107"/>
    </location>
</feature>
<evidence type="ECO:0000313" key="3">
    <source>
        <dbReference type="EMBL" id="AGN52673.1"/>
    </source>
</evidence>
<proteinExistence type="evidence at transcript level"/>
<evidence type="ECO:0000313" key="4">
    <source>
        <dbReference type="EMBL" id="KAK2835560.1"/>
    </source>
</evidence>
<name>V9NDI0_CHASR</name>
<keyword evidence="5" id="KW-1185">Reference proteome</keyword>
<dbReference type="EMBL" id="JAUPFM010000012">
    <property type="protein sequence ID" value="KAK2835560.1"/>
    <property type="molecule type" value="Genomic_DNA"/>
</dbReference>
<dbReference type="GO" id="GO:0006955">
    <property type="term" value="P:immune response"/>
    <property type="evidence" value="ECO:0007669"/>
    <property type="project" value="InterPro"/>
</dbReference>
<dbReference type="GO" id="GO:0008009">
    <property type="term" value="F:chemokine activity"/>
    <property type="evidence" value="ECO:0007669"/>
    <property type="project" value="InterPro"/>
</dbReference>
<dbReference type="Pfam" id="PF00048">
    <property type="entry name" value="IL8"/>
    <property type="match status" value="1"/>
</dbReference>
<protein>
    <submittedName>
        <fullName evidence="3">Chemokine CC</fullName>
    </submittedName>
</protein>
<dbReference type="EMBL" id="JX469850">
    <property type="protein sequence ID" value="AGN52673.1"/>
    <property type="molecule type" value="mRNA"/>
</dbReference>